<keyword evidence="1" id="KW-0812">Transmembrane</keyword>
<feature type="transmembrane region" description="Helical" evidence="1">
    <location>
        <begin position="61"/>
        <end position="80"/>
    </location>
</feature>
<protein>
    <recommendedName>
        <fullName evidence="2">DUF6533 domain-containing protein</fullName>
    </recommendedName>
</protein>
<dbReference type="AlphaFoldDB" id="A0A8H6XN79"/>
<keyword evidence="1" id="KW-1133">Transmembrane helix</keyword>
<dbReference type="Proteomes" id="UP000620124">
    <property type="component" value="Unassembled WGS sequence"/>
</dbReference>
<evidence type="ECO:0000259" key="2">
    <source>
        <dbReference type="Pfam" id="PF20151"/>
    </source>
</evidence>
<sequence>MDSAAAATAAVLQAAIVGLQNVFITRYISAAGFVVLLYDHLLTFDDEVEYIWKAPATMEKFLFLFLRYMVLVFLTVQTWFTDNCNVRSDVKSGLHSLYVLFSVLRSVNETPSQTYAGWLSIVILNLLVLQRIWTTLPRGHRLIGVSLSFFIFMQLASLAVTSWVVSNMIPVLVFEPTVGLCTFTSKPTVFPLWVPGIVFEVVVFLTVCWNTLDRPRALGPDSDSHITRMLFRDGVIYFVLLFALRVANTVIAVVAPISLIFVVVFFIWAATTVTTSRLIINARRELGREDRLWKLQMEDLETDGCVDERHSTVDHGRSRT</sequence>
<dbReference type="EMBL" id="JACAZI010000014">
    <property type="protein sequence ID" value="KAF7344850.1"/>
    <property type="molecule type" value="Genomic_DNA"/>
</dbReference>
<keyword evidence="4" id="KW-1185">Reference proteome</keyword>
<proteinExistence type="predicted"/>
<evidence type="ECO:0000256" key="1">
    <source>
        <dbReference type="SAM" id="Phobius"/>
    </source>
</evidence>
<accession>A0A8H6XN79</accession>
<feature type="transmembrane region" description="Helical" evidence="1">
    <location>
        <begin position="189"/>
        <end position="209"/>
    </location>
</feature>
<feature type="transmembrane region" description="Helical" evidence="1">
    <location>
        <begin position="24"/>
        <end position="41"/>
    </location>
</feature>
<name>A0A8H6XN79_9AGAR</name>
<dbReference type="OrthoDB" id="3251775at2759"/>
<organism evidence="3 4">
    <name type="scientific">Mycena venus</name>
    <dbReference type="NCBI Taxonomy" id="2733690"/>
    <lineage>
        <taxon>Eukaryota</taxon>
        <taxon>Fungi</taxon>
        <taxon>Dikarya</taxon>
        <taxon>Basidiomycota</taxon>
        <taxon>Agaricomycotina</taxon>
        <taxon>Agaricomycetes</taxon>
        <taxon>Agaricomycetidae</taxon>
        <taxon>Agaricales</taxon>
        <taxon>Marasmiineae</taxon>
        <taxon>Mycenaceae</taxon>
        <taxon>Mycena</taxon>
    </lineage>
</organism>
<evidence type="ECO:0000313" key="4">
    <source>
        <dbReference type="Proteomes" id="UP000620124"/>
    </source>
</evidence>
<feature type="transmembrane region" description="Helical" evidence="1">
    <location>
        <begin position="145"/>
        <end position="169"/>
    </location>
</feature>
<reference evidence="3" key="1">
    <citation type="submission" date="2020-05" db="EMBL/GenBank/DDBJ databases">
        <title>Mycena genomes resolve the evolution of fungal bioluminescence.</title>
        <authorList>
            <person name="Tsai I.J."/>
        </authorList>
    </citation>
    <scope>NUCLEOTIDE SEQUENCE</scope>
    <source>
        <strain evidence="3">CCC161011</strain>
    </source>
</reference>
<comment type="caution">
    <text evidence="3">The sequence shown here is derived from an EMBL/GenBank/DDBJ whole genome shotgun (WGS) entry which is preliminary data.</text>
</comment>
<evidence type="ECO:0000313" key="3">
    <source>
        <dbReference type="EMBL" id="KAF7344850.1"/>
    </source>
</evidence>
<gene>
    <name evidence="3" type="ORF">MVEN_01646700</name>
</gene>
<feature type="transmembrane region" description="Helical" evidence="1">
    <location>
        <begin position="115"/>
        <end position="133"/>
    </location>
</feature>
<feature type="transmembrane region" description="Helical" evidence="1">
    <location>
        <begin position="257"/>
        <end position="280"/>
    </location>
</feature>
<dbReference type="Pfam" id="PF20151">
    <property type="entry name" value="DUF6533"/>
    <property type="match status" value="1"/>
</dbReference>
<keyword evidence="1" id="KW-0472">Membrane</keyword>
<feature type="transmembrane region" description="Helical" evidence="1">
    <location>
        <begin position="230"/>
        <end position="251"/>
    </location>
</feature>
<feature type="domain" description="DUF6533" evidence="2">
    <location>
        <begin position="27"/>
        <end position="72"/>
    </location>
</feature>
<dbReference type="InterPro" id="IPR045340">
    <property type="entry name" value="DUF6533"/>
</dbReference>